<proteinExistence type="predicted"/>
<gene>
    <name evidence="2" type="ORF">EDD80_102365</name>
</gene>
<dbReference type="PANTHER" id="PTHR35337">
    <property type="entry name" value="SLR1478 PROTEIN"/>
    <property type="match status" value="1"/>
</dbReference>
<organism evidence="2 3">
    <name type="scientific">Anseongella ginsenosidimutans</name>
    <dbReference type="NCBI Taxonomy" id="496056"/>
    <lineage>
        <taxon>Bacteria</taxon>
        <taxon>Pseudomonadati</taxon>
        <taxon>Bacteroidota</taxon>
        <taxon>Sphingobacteriia</taxon>
        <taxon>Sphingobacteriales</taxon>
        <taxon>Sphingobacteriaceae</taxon>
        <taxon>Anseongella</taxon>
    </lineage>
</organism>
<reference evidence="2 3" key="1">
    <citation type="submission" date="2019-03" db="EMBL/GenBank/DDBJ databases">
        <title>Genomic Encyclopedia of Type Strains, Phase IV (KMG-IV): sequencing the most valuable type-strain genomes for metagenomic binning, comparative biology and taxonomic classification.</title>
        <authorList>
            <person name="Goeker M."/>
        </authorList>
    </citation>
    <scope>NUCLEOTIDE SEQUENCE [LARGE SCALE GENOMIC DNA]</scope>
    <source>
        <strain evidence="2 3">DSM 21100</strain>
    </source>
</reference>
<dbReference type="AlphaFoldDB" id="A0A4R3KVM4"/>
<feature type="transmembrane region" description="Helical" evidence="1">
    <location>
        <begin position="282"/>
        <end position="303"/>
    </location>
</feature>
<keyword evidence="1" id="KW-0812">Transmembrane</keyword>
<protein>
    <submittedName>
        <fullName evidence="2">Putative membrane protein SpoIIM required for sporulation</fullName>
    </submittedName>
</protein>
<feature type="transmembrane region" description="Helical" evidence="1">
    <location>
        <begin position="165"/>
        <end position="184"/>
    </location>
</feature>
<evidence type="ECO:0000313" key="2">
    <source>
        <dbReference type="EMBL" id="TCS89171.1"/>
    </source>
</evidence>
<dbReference type="RefSeq" id="WP_132128256.1">
    <property type="nucleotide sequence ID" value="NZ_CP042432.1"/>
</dbReference>
<dbReference type="InterPro" id="IPR002798">
    <property type="entry name" value="SpoIIM-like"/>
</dbReference>
<evidence type="ECO:0000256" key="1">
    <source>
        <dbReference type="SAM" id="Phobius"/>
    </source>
</evidence>
<keyword evidence="1" id="KW-0472">Membrane</keyword>
<keyword evidence="3" id="KW-1185">Reference proteome</keyword>
<feature type="transmembrane region" description="Helical" evidence="1">
    <location>
        <begin position="219"/>
        <end position="238"/>
    </location>
</feature>
<feature type="transmembrane region" description="Helical" evidence="1">
    <location>
        <begin position="258"/>
        <end position="276"/>
    </location>
</feature>
<dbReference type="PANTHER" id="PTHR35337:SF1">
    <property type="entry name" value="SLR1478 PROTEIN"/>
    <property type="match status" value="1"/>
</dbReference>
<dbReference type="Pfam" id="PF01944">
    <property type="entry name" value="SpoIIM"/>
    <property type="match status" value="1"/>
</dbReference>
<keyword evidence="1" id="KW-1133">Transmembrane helix</keyword>
<comment type="caution">
    <text evidence="2">The sequence shown here is derived from an EMBL/GenBank/DDBJ whole genome shotgun (WGS) entry which is preliminary data.</text>
</comment>
<feature type="transmembrane region" description="Helical" evidence="1">
    <location>
        <begin position="196"/>
        <end position="213"/>
    </location>
</feature>
<dbReference type="OrthoDB" id="9800053at2"/>
<feature type="transmembrane region" description="Helical" evidence="1">
    <location>
        <begin position="95"/>
        <end position="115"/>
    </location>
</feature>
<accession>A0A4R3KVM4</accession>
<name>A0A4R3KVM4_9SPHI</name>
<dbReference type="Proteomes" id="UP000295807">
    <property type="component" value="Unassembled WGS sequence"/>
</dbReference>
<sequence length="330" mass="37601">MREAVFVKHNAGKWKAFEDIQGTAADELARNFIELTDDLSYARTFYPGSETVRYLNGIASRYHLLIYRNKRENRNRFLKFWTRELPIELAASRRYLLYSFLIFLLASCFGVFSTAQDESFVRLILGDRYVNMTLENIEKGDPMAVYKSMDQAEMFLFITFNNIKVSFLAFVAGALFSFGTVWILFRNGIMLGAFQYFFYQKGLLTSSVLTIWIHGTLEISAIIIAGAAGMVMGNSLLFPGTWSRLESFKRGARRGLKIVIGLVPVFIVAGFLEGFVTRHTGMPMWLSIGIITCSAAFILYYFVIYPIKLRTSFANGKDQPEGRTGFRPED</sequence>
<evidence type="ECO:0000313" key="3">
    <source>
        <dbReference type="Proteomes" id="UP000295807"/>
    </source>
</evidence>
<dbReference type="EMBL" id="SMAD01000002">
    <property type="protein sequence ID" value="TCS89171.1"/>
    <property type="molecule type" value="Genomic_DNA"/>
</dbReference>